<dbReference type="PANTHER" id="PTHR30451:SF21">
    <property type="entry name" value="FIMBRIAL USHER DOMAIN-CONTAINING PROTEIN YDET-RELATED"/>
    <property type="match status" value="1"/>
</dbReference>
<reference evidence="13 14" key="1">
    <citation type="submission" date="2013-09" db="EMBL/GenBank/DDBJ databases">
        <title>Whole genome shotgun sequence of Vibrio azureus NBRC 104587.</title>
        <authorList>
            <person name="Isaki S."/>
            <person name="Hosoyama A."/>
            <person name="Numata M."/>
            <person name="Hashimoto M."/>
            <person name="Hosoyama Y."/>
            <person name="Tsuchikane K."/>
            <person name="Noguchi M."/>
            <person name="Hirakata S."/>
            <person name="Ichikawa N."/>
            <person name="Ohji S."/>
            <person name="Yamazoe A."/>
            <person name="Fujita N."/>
        </authorList>
    </citation>
    <scope>NUCLEOTIDE SEQUENCE [LARGE SCALE GENOMIC DNA]</scope>
    <source>
        <strain evidence="13 14">NBRC 104587</strain>
    </source>
</reference>
<dbReference type="InterPro" id="IPR025885">
    <property type="entry name" value="PapC_N"/>
</dbReference>
<keyword evidence="8 10" id="KW-0472">Membrane</keyword>
<feature type="signal peptide" evidence="11">
    <location>
        <begin position="1"/>
        <end position="20"/>
    </location>
</feature>
<accession>U3C9U1</accession>
<evidence type="ECO:0000256" key="2">
    <source>
        <dbReference type="ARBA" id="ARBA00008064"/>
    </source>
</evidence>
<dbReference type="PROSITE" id="PS01151">
    <property type="entry name" value="FIMBRIAL_USHER"/>
    <property type="match status" value="1"/>
</dbReference>
<evidence type="ECO:0000256" key="10">
    <source>
        <dbReference type="RuleBase" id="RU003884"/>
    </source>
</evidence>
<feature type="domain" description="PapC N-terminal" evidence="12">
    <location>
        <begin position="25"/>
        <end position="159"/>
    </location>
</feature>
<dbReference type="InterPro" id="IPR000015">
    <property type="entry name" value="Fimb_usher"/>
</dbReference>
<dbReference type="EMBL" id="BATL01000128">
    <property type="protein sequence ID" value="GAD78124.1"/>
    <property type="molecule type" value="Genomic_DNA"/>
</dbReference>
<dbReference type="InterPro" id="IPR018030">
    <property type="entry name" value="Fimbrial_membr_usher_CS"/>
</dbReference>
<keyword evidence="7 11" id="KW-0732">Signal</keyword>
<evidence type="ECO:0000256" key="9">
    <source>
        <dbReference type="ARBA" id="ARBA00023237"/>
    </source>
</evidence>
<comment type="similarity">
    <text evidence="2 10">Belongs to the fimbrial export usher family.</text>
</comment>
<dbReference type="Pfam" id="PF00577">
    <property type="entry name" value="Usher"/>
    <property type="match status" value="1"/>
</dbReference>
<protein>
    <recommendedName>
        <fullName evidence="12">PapC N-terminal domain-containing protein</fullName>
    </recommendedName>
</protein>
<dbReference type="Gene3D" id="2.60.40.2610">
    <property type="entry name" value="Outer membrane usher protein FimD, plug domain"/>
    <property type="match status" value="1"/>
</dbReference>
<keyword evidence="9 10" id="KW-0998">Cell outer membrane</keyword>
<evidence type="ECO:0000256" key="1">
    <source>
        <dbReference type="ARBA" id="ARBA00004571"/>
    </source>
</evidence>
<dbReference type="OrthoDB" id="6554712at2"/>
<keyword evidence="4" id="KW-1134">Transmembrane beta strand</keyword>
<evidence type="ECO:0000256" key="3">
    <source>
        <dbReference type="ARBA" id="ARBA00022448"/>
    </source>
</evidence>
<evidence type="ECO:0000256" key="7">
    <source>
        <dbReference type="ARBA" id="ARBA00022729"/>
    </source>
</evidence>
<sequence length="793" mass="87961">MFRLKITIAMLFIFCIKAHAQTELDLSFLQGKQTKIPNIFKNITNNIPGEYFLDTFINGENVGRKTLTIMKEDSSNLCLPDDFVEKLYRKIDLDKLKTALNAERQCYDFTQITGGGATFDYAQQALRITLPQVVFLSSVKGNKWDYGVSGFNLSYQVNASKNFGLKSSEDSTQYFSDFDLNINYDKWVLSASAYALNDEKVRSPDIKLTRALEDLQSDLTVGKDYFNGSLIEGFSFYGVSLNSNSRMRPHRFSGYAPQINGVLNSVSLVTVKQNQRVLFAQTLPAGPYSLNDIAPAANGDITVIIEDANGVITRRSYPVASLPELLRPDNYNYNLSVGTREHYELDDQKFALASVDYGLEFGTVGFASLFHPKYHSVGSSLAFPLGDFGAMSTSINLSWSRYDFAAFQPNGNATQSGFSTKIKYAKDLGKTTNLQLLSYHYSSAGYVDFADFKPARIHSESPKRSRYEVKIAQRLGSAHLALSAWRQDYRDKRKNQTGTNLSLSKTTEQGVMFGLNASYENSTLGEKEYSTTFSLSIPINFISEHEYLNSSVSYADDGSTLFNNGMSISTEDQTSYSLDSTWSKERSTLTISSSHSFDAARAGLLISKNNQSTTVASSLSGSIAAVKDIGYAFSNVQSKTIALVRVQDIEGITLRGSSPTNESGNTIVPLVSYRDNDIRLEGGNIPSNVEFSKTAYKVTPSGNAIIVKNYDYQKVNRYLLRVYNNKDQVFSFGTEVISEKNSPVGIIAKGGILYATLYSNSKNIFINQSGESCKITLENIKPNTDKISDVYCK</sequence>
<name>U3C9U1_9VIBR</name>
<dbReference type="GO" id="GO:0009279">
    <property type="term" value="C:cell outer membrane"/>
    <property type="evidence" value="ECO:0007669"/>
    <property type="project" value="UniProtKB-SubCell"/>
</dbReference>
<proteinExistence type="inferred from homology"/>
<dbReference type="STRING" id="1219077.VAZ01S_128_00070"/>
<dbReference type="RefSeq" id="WP_021711856.1">
    <property type="nucleotide sequence ID" value="NZ_BAOB01000714.1"/>
</dbReference>
<evidence type="ECO:0000256" key="6">
    <source>
        <dbReference type="ARBA" id="ARBA00022692"/>
    </source>
</evidence>
<gene>
    <name evidence="13" type="ORF">VAZ01S_128_00070</name>
</gene>
<evidence type="ECO:0000313" key="14">
    <source>
        <dbReference type="Proteomes" id="UP000016567"/>
    </source>
</evidence>
<dbReference type="GO" id="GO:0015473">
    <property type="term" value="F:fimbrial usher porin activity"/>
    <property type="evidence" value="ECO:0007669"/>
    <property type="project" value="InterPro"/>
</dbReference>
<keyword evidence="6 10" id="KW-0812">Transmembrane</keyword>
<dbReference type="PANTHER" id="PTHR30451">
    <property type="entry name" value="OUTER MEMBRANE USHER PROTEIN"/>
    <property type="match status" value="1"/>
</dbReference>
<dbReference type="eggNOG" id="COG3188">
    <property type="taxonomic scope" value="Bacteria"/>
</dbReference>
<organism evidence="13 14">
    <name type="scientific">Vibrio azureus NBRC 104587</name>
    <dbReference type="NCBI Taxonomy" id="1219077"/>
    <lineage>
        <taxon>Bacteria</taxon>
        <taxon>Pseudomonadati</taxon>
        <taxon>Pseudomonadota</taxon>
        <taxon>Gammaproteobacteria</taxon>
        <taxon>Vibrionales</taxon>
        <taxon>Vibrionaceae</taxon>
        <taxon>Vibrio</taxon>
    </lineage>
</organism>
<keyword evidence="3 10" id="KW-0813">Transport</keyword>
<evidence type="ECO:0000256" key="5">
    <source>
        <dbReference type="ARBA" id="ARBA00022558"/>
    </source>
</evidence>
<evidence type="ECO:0000313" key="13">
    <source>
        <dbReference type="EMBL" id="GAD78124.1"/>
    </source>
</evidence>
<dbReference type="Pfam" id="PF13954">
    <property type="entry name" value="PapC_N"/>
    <property type="match status" value="1"/>
</dbReference>
<evidence type="ECO:0000256" key="8">
    <source>
        <dbReference type="ARBA" id="ARBA00023136"/>
    </source>
</evidence>
<dbReference type="InterPro" id="IPR042186">
    <property type="entry name" value="FimD_plug_dom"/>
</dbReference>
<dbReference type="InterPro" id="IPR037224">
    <property type="entry name" value="PapC_N_sf"/>
</dbReference>
<evidence type="ECO:0000256" key="11">
    <source>
        <dbReference type="SAM" id="SignalP"/>
    </source>
</evidence>
<feature type="chain" id="PRO_5004639255" description="PapC N-terminal domain-containing protein" evidence="11">
    <location>
        <begin position="21"/>
        <end position="793"/>
    </location>
</feature>
<dbReference type="AlphaFoldDB" id="U3C9U1"/>
<keyword evidence="5 10" id="KW-1029">Fimbrium biogenesis</keyword>
<evidence type="ECO:0000256" key="4">
    <source>
        <dbReference type="ARBA" id="ARBA00022452"/>
    </source>
</evidence>
<keyword evidence="14" id="KW-1185">Reference proteome</keyword>
<dbReference type="Gene3D" id="2.60.40.3110">
    <property type="match status" value="1"/>
</dbReference>
<evidence type="ECO:0000259" key="12">
    <source>
        <dbReference type="Pfam" id="PF13954"/>
    </source>
</evidence>
<dbReference type="SUPFAM" id="SSF141729">
    <property type="entry name" value="FimD N-terminal domain-like"/>
    <property type="match status" value="1"/>
</dbReference>
<dbReference type="Gene3D" id="3.10.20.410">
    <property type="match status" value="1"/>
</dbReference>
<dbReference type="GO" id="GO:0009297">
    <property type="term" value="P:pilus assembly"/>
    <property type="evidence" value="ECO:0007669"/>
    <property type="project" value="InterPro"/>
</dbReference>
<comment type="caution">
    <text evidence="13">The sequence shown here is derived from an EMBL/GenBank/DDBJ whole genome shotgun (WGS) entry which is preliminary data.</text>
</comment>
<comment type="subcellular location">
    <subcellularLocation>
        <location evidence="1 10">Cell outer membrane</location>
        <topology evidence="1 10">Multi-pass membrane protein</topology>
    </subcellularLocation>
</comment>
<dbReference type="Proteomes" id="UP000016567">
    <property type="component" value="Unassembled WGS sequence"/>
</dbReference>